<name>A0A402DUC2_9CELL</name>
<evidence type="ECO:0000256" key="3">
    <source>
        <dbReference type="ARBA" id="ARBA00022692"/>
    </source>
</evidence>
<feature type="transmembrane region" description="Helical" evidence="6">
    <location>
        <begin position="140"/>
        <end position="163"/>
    </location>
</feature>
<proteinExistence type="predicted"/>
<feature type="transmembrane region" description="Helical" evidence="6">
    <location>
        <begin position="175"/>
        <end position="201"/>
    </location>
</feature>
<accession>A0A402DUC2</accession>
<dbReference type="AlphaFoldDB" id="A0A402DUC2"/>
<reference evidence="7 8" key="1">
    <citation type="submission" date="2019-01" db="EMBL/GenBank/DDBJ databases">
        <title>Draft genome sequence of Cellulomonas takizawaensis strain TKZ-21.</title>
        <authorList>
            <person name="Yamamura H."/>
            <person name="Hayashi T."/>
            <person name="Hamada M."/>
            <person name="Serisawa Y."/>
            <person name="Matsuyama K."/>
            <person name="Nakagawa Y."/>
            <person name="Otoguro M."/>
            <person name="Yanagida F."/>
            <person name="Hayakawa M."/>
        </authorList>
    </citation>
    <scope>NUCLEOTIDE SEQUENCE [LARGE SCALE GENOMIC DNA]</scope>
    <source>
        <strain evidence="7 8">NBRC12680</strain>
    </source>
</reference>
<evidence type="ECO:0000256" key="5">
    <source>
        <dbReference type="ARBA" id="ARBA00023136"/>
    </source>
</evidence>
<comment type="subcellular location">
    <subcellularLocation>
        <location evidence="1">Cell membrane</location>
        <topology evidence="1">Multi-pass membrane protein</topology>
    </subcellularLocation>
</comment>
<organism evidence="7 8">
    <name type="scientific">Cellulomonas biazotea</name>
    <dbReference type="NCBI Taxonomy" id="1709"/>
    <lineage>
        <taxon>Bacteria</taxon>
        <taxon>Bacillati</taxon>
        <taxon>Actinomycetota</taxon>
        <taxon>Actinomycetes</taxon>
        <taxon>Micrococcales</taxon>
        <taxon>Cellulomonadaceae</taxon>
        <taxon>Cellulomonas</taxon>
    </lineage>
</organism>
<keyword evidence="3 6" id="KW-0812">Transmembrane</keyword>
<dbReference type="RefSeq" id="WP_218022785.1">
    <property type="nucleotide sequence ID" value="NZ_BIMR01000239.1"/>
</dbReference>
<keyword evidence="2" id="KW-1003">Cell membrane</keyword>
<feature type="transmembrane region" description="Helical" evidence="6">
    <location>
        <begin position="60"/>
        <end position="84"/>
    </location>
</feature>
<dbReference type="GO" id="GO:0005886">
    <property type="term" value="C:plasma membrane"/>
    <property type="evidence" value="ECO:0007669"/>
    <property type="project" value="UniProtKB-SubCell"/>
</dbReference>
<feature type="transmembrane region" description="Helical" evidence="6">
    <location>
        <begin position="222"/>
        <end position="240"/>
    </location>
</feature>
<dbReference type="InterPro" id="IPR022791">
    <property type="entry name" value="L-PG_synthase/AglD"/>
</dbReference>
<evidence type="ECO:0000256" key="4">
    <source>
        <dbReference type="ARBA" id="ARBA00022989"/>
    </source>
</evidence>
<feature type="transmembrane region" description="Helical" evidence="6">
    <location>
        <begin position="246"/>
        <end position="271"/>
    </location>
</feature>
<protein>
    <submittedName>
        <fullName evidence="7">Membrane protein</fullName>
    </submittedName>
</protein>
<keyword evidence="8" id="KW-1185">Reference proteome</keyword>
<evidence type="ECO:0000256" key="6">
    <source>
        <dbReference type="SAM" id="Phobius"/>
    </source>
</evidence>
<dbReference type="EMBL" id="BIMR01000239">
    <property type="protein sequence ID" value="GCE77692.1"/>
    <property type="molecule type" value="Genomic_DNA"/>
</dbReference>
<feature type="transmembrane region" description="Helical" evidence="6">
    <location>
        <begin position="30"/>
        <end position="48"/>
    </location>
</feature>
<evidence type="ECO:0000313" key="8">
    <source>
        <dbReference type="Proteomes" id="UP000289954"/>
    </source>
</evidence>
<keyword evidence="5 6" id="KW-0472">Membrane</keyword>
<feature type="transmembrane region" description="Helical" evidence="6">
    <location>
        <begin position="305"/>
        <end position="325"/>
    </location>
</feature>
<comment type="caution">
    <text evidence="7">The sequence shown here is derived from an EMBL/GenBank/DDBJ whole genome shotgun (WGS) entry which is preliminary data.</text>
</comment>
<evidence type="ECO:0000256" key="2">
    <source>
        <dbReference type="ARBA" id="ARBA00022475"/>
    </source>
</evidence>
<evidence type="ECO:0000313" key="7">
    <source>
        <dbReference type="EMBL" id="GCE77692.1"/>
    </source>
</evidence>
<gene>
    <name evidence="7" type="ORF">CBZ_27480</name>
</gene>
<evidence type="ECO:0000256" key="1">
    <source>
        <dbReference type="ARBA" id="ARBA00004651"/>
    </source>
</evidence>
<keyword evidence="4 6" id="KW-1133">Transmembrane helix</keyword>
<dbReference type="Pfam" id="PF03706">
    <property type="entry name" value="LPG_synthase_TM"/>
    <property type="match status" value="1"/>
</dbReference>
<sequence>MSAAAVQSGAATEADVVVPARTAPTTRQRALVVLRWGLVVLVVAAASWQVVRQWGDVSEVLAQVNVLSAVLSFLAVVLGLGAGAKSWQTLLDDMGPPVGAARGSQICLVGQLGKYIPGSVWAYLVQMELGRRYGVARARVFAASLFAAGVGVVASLVLGIAAVPVMLQGGHQELLWLFLLLPLGLVCLHPKVMTWLASLVFRVLRRPPLDHTLRVSVVARSFGWALLSYGLFGVHLWLLANSLVDPGLGAILLCAGTMAIGFTAGLFAVFLPSGVGVREAVIVGTLTTTMAAGQATGMALASRMIFTVGDLLVAGLAALVAVVVVRRRAGQDDPADEPVAPDVVTQRPAS</sequence>
<dbReference type="Proteomes" id="UP000289954">
    <property type="component" value="Unassembled WGS sequence"/>
</dbReference>
<feature type="transmembrane region" description="Helical" evidence="6">
    <location>
        <begin position="280"/>
        <end position="299"/>
    </location>
</feature>